<sequence length="168" mass="19283">MRKFEIEAVGMGTNNTGYPGAFPPAIQTLIQSQISGKVLHLFSGSSLIGDERVDIEHPNSTLKSDIRQFISDDKREWDWVVLDPPYAIIRADTKLATYGENKAISSDVIFRRKLLYYLARHTGNVLWLDFCAPMIKGFYRKKLWLVLPGSFHTVRVLSWLKREMKPLL</sequence>
<evidence type="ECO:0000313" key="1">
    <source>
        <dbReference type="EMBL" id="KKM06733.1"/>
    </source>
</evidence>
<protein>
    <recommendedName>
        <fullName evidence="2">DNA methylase N-4/N-6 domain-containing protein</fullName>
    </recommendedName>
</protein>
<evidence type="ECO:0008006" key="2">
    <source>
        <dbReference type="Google" id="ProtNLM"/>
    </source>
</evidence>
<reference evidence="1" key="1">
    <citation type="journal article" date="2015" name="Nature">
        <title>Complex archaea that bridge the gap between prokaryotes and eukaryotes.</title>
        <authorList>
            <person name="Spang A."/>
            <person name="Saw J.H."/>
            <person name="Jorgensen S.L."/>
            <person name="Zaremba-Niedzwiedzka K."/>
            <person name="Martijn J."/>
            <person name="Lind A.E."/>
            <person name="van Eijk R."/>
            <person name="Schleper C."/>
            <person name="Guy L."/>
            <person name="Ettema T.J."/>
        </authorList>
    </citation>
    <scope>NUCLEOTIDE SEQUENCE</scope>
</reference>
<comment type="caution">
    <text evidence="1">The sequence shown here is derived from an EMBL/GenBank/DDBJ whole genome shotgun (WGS) entry which is preliminary data.</text>
</comment>
<accession>A0A0F9K6E6</accession>
<gene>
    <name evidence="1" type="ORF">LCGC14_1741060</name>
</gene>
<dbReference type="AlphaFoldDB" id="A0A0F9K6E6"/>
<name>A0A0F9K6E6_9ZZZZ</name>
<proteinExistence type="predicted"/>
<organism evidence="1">
    <name type="scientific">marine sediment metagenome</name>
    <dbReference type="NCBI Taxonomy" id="412755"/>
    <lineage>
        <taxon>unclassified sequences</taxon>
        <taxon>metagenomes</taxon>
        <taxon>ecological metagenomes</taxon>
    </lineage>
</organism>
<dbReference type="EMBL" id="LAZR01015926">
    <property type="protein sequence ID" value="KKM06733.1"/>
    <property type="molecule type" value="Genomic_DNA"/>
</dbReference>